<dbReference type="OrthoDB" id="5494374at2"/>
<evidence type="ECO:0000256" key="2">
    <source>
        <dbReference type="ARBA" id="ARBA00003049"/>
    </source>
</evidence>
<evidence type="ECO:0000256" key="4">
    <source>
        <dbReference type="ARBA" id="ARBA00018857"/>
    </source>
</evidence>
<dbReference type="GO" id="GO:0006006">
    <property type="term" value="P:glucose metabolic process"/>
    <property type="evidence" value="ECO:0007669"/>
    <property type="project" value="TreeGrafter"/>
</dbReference>
<reference evidence="7 8" key="1">
    <citation type="submission" date="2017-05" db="EMBL/GenBank/DDBJ databases">
        <authorList>
            <person name="Varghese N."/>
            <person name="Submissions S."/>
        </authorList>
    </citation>
    <scope>NUCLEOTIDE SEQUENCE [LARGE SCALE GENOMIC DNA]</scope>
    <source>
        <strain evidence="7 8">DSM 27040</strain>
    </source>
</reference>
<dbReference type="EMBL" id="FXTB01000001">
    <property type="protein sequence ID" value="SMO41905.1"/>
    <property type="molecule type" value="Genomic_DNA"/>
</dbReference>
<dbReference type="InterPro" id="IPR026506">
    <property type="entry name" value="GDPGP"/>
</dbReference>
<evidence type="ECO:0000259" key="6">
    <source>
        <dbReference type="Pfam" id="PF26216"/>
    </source>
</evidence>
<organism evidence="7 8">
    <name type="scientific">Saccharicrinis carchari</name>
    <dbReference type="NCBI Taxonomy" id="1168039"/>
    <lineage>
        <taxon>Bacteria</taxon>
        <taxon>Pseudomonadati</taxon>
        <taxon>Bacteroidota</taxon>
        <taxon>Bacteroidia</taxon>
        <taxon>Marinilabiliales</taxon>
        <taxon>Marinilabiliaceae</taxon>
        <taxon>Saccharicrinis</taxon>
    </lineage>
</organism>
<keyword evidence="8" id="KW-1185">Reference proteome</keyword>
<comment type="catalytic activity">
    <reaction evidence="1">
        <text>GDP-alpha-D-glucose + phosphate = alpha-D-glucose 1-phosphate + GDP + H(+)</text>
        <dbReference type="Rhea" id="RHEA:30387"/>
        <dbReference type="ChEBI" id="CHEBI:15378"/>
        <dbReference type="ChEBI" id="CHEBI:43474"/>
        <dbReference type="ChEBI" id="CHEBI:58189"/>
        <dbReference type="ChEBI" id="CHEBI:58601"/>
        <dbReference type="ChEBI" id="CHEBI:62230"/>
        <dbReference type="EC" id="2.7.7.78"/>
    </reaction>
</comment>
<comment type="function">
    <text evidence="2">Specific and highly efficient GDP-D-glucose phosphorylase regulating the levels of GDP-D-glucose in cells.</text>
</comment>
<dbReference type="GO" id="GO:0005085">
    <property type="term" value="F:guanyl-nucleotide exchange factor activity"/>
    <property type="evidence" value="ECO:0007669"/>
    <property type="project" value="UniProtKB-KW"/>
</dbReference>
<evidence type="ECO:0000256" key="1">
    <source>
        <dbReference type="ARBA" id="ARBA00000063"/>
    </source>
</evidence>
<evidence type="ECO:0000256" key="3">
    <source>
        <dbReference type="ARBA" id="ARBA00012507"/>
    </source>
</evidence>
<feature type="domain" description="GDPGP1-like C-terminal" evidence="6">
    <location>
        <begin position="177"/>
        <end position="313"/>
    </location>
</feature>
<dbReference type="GO" id="GO:0005737">
    <property type="term" value="C:cytoplasm"/>
    <property type="evidence" value="ECO:0007669"/>
    <property type="project" value="UniProtKB-SubCell"/>
</dbReference>
<protein>
    <recommendedName>
        <fullName evidence="4">GDP-D-glucose phosphorylase 1</fullName>
        <ecNumber evidence="3">2.7.7.78</ecNumber>
    </recommendedName>
</protein>
<feature type="domain" description="DUF4922" evidence="5">
    <location>
        <begin position="11"/>
        <end position="156"/>
    </location>
</feature>
<sequence>MTTISTKTKQLIHTQLQDWALAKSNYQGLQKVVTRDVELPGGSRVKVQFNPERIRSSAAKVDAKSIQERACFLCAENRPAQQQGVPFGDDYTILINPFPIFPQHLTIPHNAHTNQLIAPYFISMLSLAGELNRFTLFYNGPKCGASAPDHFHFQAGIKNFLPIEADFKSGKYTHRIGEENKVKVYNWKGYNRGVITLKGSDKESVAILFQKLHNYLHAKQIQEIEPMLNVLAYFEGEEWVVHIFPRILHRPACYFAQGREQILLSPASVDMAGVFITPRQEDFEKITANDITNILNQVCLSEEDAESAIKAILHV</sequence>
<dbReference type="RefSeq" id="WP_142532036.1">
    <property type="nucleotide sequence ID" value="NZ_FXTB01000001.1"/>
</dbReference>
<dbReference type="GO" id="GO:0080048">
    <property type="term" value="F:GDP-D-glucose phosphorylase activity"/>
    <property type="evidence" value="ECO:0007669"/>
    <property type="project" value="InterPro"/>
</dbReference>
<evidence type="ECO:0000259" key="5">
    <source>
        <dbReference type="Pfam" id="PF16269"/>
    </source>
</evidence>
<dbReference type="AlphaFoldDB" id="A0A521B4A5"/>
<name>A0A521B4A5_SACCC</name>
<dbReference type="EC" id="2.7.7.78" evidence="3"/>
<dbReference type="InterPro" id="IPR046320">
    <property type="entry name" value="DUF4922"/>
</dbReference>
<dbReference type="InterPro" id="IPR058865">
    <property type="entry name" value="GDPGP1_C"/>
</dbReference>
<dbReference type="Proteomes" id="UP000319040">
    <property type="component" value="Unassembled WGS sequence"/>
</dbReference>
<dbReference type="PANTHER" id="PTHR20884:SF8">
    <property type="entry name" value="GDP-D-GLUCOSE PHOSPHORYLASE 1"/>
    <property type="match status" value="1"/>
</dbReference>
<dbReference type="GO" id="GO:0016787">
    <property type="term" value="F:hydrolase activity"/>
    <property type="evidence" value="ECO:0007669"/>
    <property type="project" value="UniProtKB-KW"/>
</dbReference>
<dbReference type="PANTHER" id="PTHR20884">
    <property type="entry name" value="GDP-D-GLUCOSE PHOSPHORYLASE 1"/>
    <property type="match status" value="1"/>
</dbReference>
<evidence type="ECO:0000313" key="8">
    <source>
        <dbReference type="Proteomes" id="UP000319040"/>
    </source>
</evidence>
<dbReference type="Pfam" id="PF26216">
    <property type="entry name" value="GDPGP1_C"/>
    <property type="match status" value="1"/>
</dbReference>
<evidence type="ECO:0000313" key="7">
    <source>
        <dbReference type="EMBL" id="SMO41905.1"/>
    </source>
</evidence>
<accession>A0A521B4A5</accession>
<gene>
    <name evidence="7" type="ORF">SAMN06265379_101694</name>
</gene>
<proteinExistence type="predicted"/>
<dbReference type="GO" id="GO:0000166">
    <property type="term" value="F:nucleotide binding"/>
    <property type="evidence" value="ECO:0007669"/>
    <property type="project" value="UniProtKB-KW"/>
</dbReference>
<dbReference type="Pfam" id="PF16269">
    <property type="entry name" value="DUF4922"/>
    <property type="match status" value="1"/>
</dbReference>